<evidence type="ECO:0000313" key="12">
    <source>
        <dbReference type="Proteomes" id="UP000054260"/>
    </source>
</evidence>
<dbReference type="InterPro" id="IPR012889">
    <property type="entry name" value="Fucose_isomerase_N2"/>
</dbReference>
<feature type="domain" description="L-fucose isomerase N-terminal-1" evidence="8">
    <location>
        <begin position="3"/>
        <end position="158"/>
    </location>
</feature>
<feature type="domain" description="L-fucose isomerase N-terminal-2" evidence="9">
    <location>
        <begin position="256"/>
        <end position="307"/>
    </location>
</feature>
<evidence type="ECO:0000256" key="5">
    <source>
        <dbReference type="ARBA" id="ARBA00023253"/>
    </source>
</evidence>
<dbReference type="InterPro" id="IPR009015">
    <property type="entry name" value="Fucose_isomerase_N/cen_sf"/>
</dbReference>
<dbReference type="GO" id="GO:0019571">
    <property type="term" value="P:D-arabinose catabolic process"/>
    <property type="evidence" value="ECO:0007669"/>
    <property type="project" value="TreeGrafter"/>
</dbReference>
<dbReference type="InterPro" id="IPR038391">
    <property type="entry name" value="Fucose_iso_dom1_sf"/>
</dbReference>
<protein>
    <submittedName>
        <fullName evidence="10">L-fucose isomerase family protein</fullName>
    </submittedName>
</protein>
<evidence type="ECO:0000256" key="2">
    <source>
        <dbReference type="ARBA" id="ARBA00022723"/>
    </source>
</evidence>
<evidence type="ECO:0000313" key="13">
    <source>
        <dbReference type="Proteomes" id="UP000055014"/>
    </source>
</evidence>
<dbReference type="InterPro" id="IPR012888">
    <property type="entry name" value="Fucose_iso_N1"/>
</dbReference>
<dbReference type="PANTHER" id="PTHR37840:SF1">
    <property type="entry name" value="L-FUCOSE ISOMERASE"/>
    <property type="match status" value="1"/>
</dbReference>
<keyword evidence="6" id="KW-0119">Carbohydrate metabolism</keyword>
<evidence type="ECO:0000259" key="7">
    <source>
        <dbReference type="Pfam" id="PF02952"/>
    </source>
</evidence>
<dbReference type="GO" id="GO:0005737">
    <property type="term" value="C:cytoplasm"/>
    <property type="evidence" value="ECO:0007669"/>
    <property type="project" value="InterPro"/>
</dbReference>
<dbReference type="InterPro" id="IPR015888">
    <property type="entry name" value="Fuc_isomerase_C"/>
</dbReference>
<dbReference type="PANTHER" id="PTHR37840">
    <property type="entry name" value="L-FUCOSE ISOMERASE"/>
    <property type="match status" value="1"/>
</dbReference>
<dbReference type="PATRIC" id="fig|1236046.5.peg.1829"/>
<dbReference type="EMBL" id="LGGW01000034">
    <property type="protein sequence ID" value="KUK90437.1"/>
    <property type="molecule type" value="Genomic_DNA"/>
</dbReference>
<dbReference type="SUPFAM" id="SSF50443">
    <property type="entry name" value="FucI/AraA C-terminal domain-like"/>
    <property type="match status" value="1"/>
</dbReference>
<gene>
    <name evidence="10" type="ORF">XD86_0516</name>
    <name evidence="11" type="ORF">XE02_0540</name>
</gene>
<name>A0A117LUD0_9BACT</name>
<evidence type="ECO:0000313" key="11">
    <source>
        <dbReference type="EMBL" id="KUK90437.1"/>
    </source>
</evidence>
<dbReference type="AlphaFoldDB" id="A0A117LUD0"/>
<dbReference type="GO" id="GO:0030145">
    <property type="term" value="F:manganese ion binding"/>
    <property type="evidence" value="ECO:0007669"/>
    <property type="project" value="InterPro"/>
</dbReference>
<comment type="caution">
    <text evidence="10">The sequence shown here is derived from an EMBL/GenBank/DDBJ whole genome shotgun (WGS) entry which is preliminary data.</text>
</comment>
<keyword evidence="2" id="KW-0479">Metal-binding</keyword>
<dbReference type="GO" id="GO:0042355">
    <property type="term" value="P:L-fucose catabolic process"/>
    <property type="evidence" value="ECO:0007669"/>
    <property type="project" value="TreeGrafter"/>
</dbReference>
<evidence type="ECO:0000256" key="1">
    <source>
        <dbReference type="ARBA" id="ARBA00022490"/>
    </source>
</evidence>
<evidence type="ECO:0000256" key="4">
    <source>
        <dbReference type="ARBA" id="ARBA00023235"/>
    </source>
</evidence>
<dbReference type="GO" id="GO:0008736">
    <property type="term" value="F:L-fucose isomerase activity"/>
    <property type="evidence" value="ECO:0007669"/>
    <property type="project" value="InterPro"/>
</dbReference>
<dbReference type="InterPro" id="IPR004216">
    <property type="entry name" value="Fuc/Ara_isomerase_C"/>
</dbReference>
<dbReference type="InterPro" id="IPR038393">
    <property type="entry name" value="Fuc_iso_dom3_sf"/>
</dbReference>
<keyword evidence="3" id="KW-0464">Manganese</keyword>
<keyword evidence="5" id="KW-0294">Fucose metabolism</keyword>
<dbReference type="Pfam" id="PF07882">
    <property type="entry name" value="Fucose_iso_N2"/>
    <property type="match status" value="1"/>
</dbReference>
<dbReference type="Pfam" id="PF07881">
    <property type="entry name" value="Fucose_iso_N1"/>
    <property type="match status" value="1"/>
</dbReference>
<dbReference type="Gene3D" id="3.40.275.10">
    <property type="entry name" value="L-fucose Isomerase, Chain A, domain 2"/>
    <property type="match status" value="2"/>
</dbReference>
<dbReference type="SUPFAM" id="SSF53743">
    <property type="entry name" value="FucI/AraA N-terminal and middle domains"/>
    <property type="match status" value="1"/>
</dbReference>
<evidence type="ECO:0000256" key="3">
    <source>
        <dbReference type="ARBA" id="ARBA00023211"/>
    </source>
</evidence>
<evidence type="ECO:0000256" key="6">
    <source>
        <dbReference type="ARBA" id="ARBA00023277"/>
    </source>
</evidence>
<proteinExistence type="predicted"/>
<dbReference type="EMBL" id="LGGH01000056">
    <property type="protein sequence ID" value="KUK67914.1"/>
    <property type="molecule type" value="Genomic_DNA"/>
</dbReference>
<dbReference type="Pfam" id="PF02952">
    <property type="entry name" value="Fucose_iso_C"/>
    <property type="match status" value="1"/>
</dbReference>
<dbReference type="Gene3D" id="3.20.14.10">
    <property type="entry name" value="L-fucose/L-arabinose isomerase, C-terminal"/>
    <property type="match status" value="1"/>
</dbReference>
<sequence>MKKRKVGVITFSDGRDFVHNDLIEMNKGFQDRLVKALEATGEVEVVTASDIVWKPSLAKKAGKELMKAEVEATIFNYAIWCWPNLSVIASLYAPGPFLTYGQINPSYPGMVGQLAAAGALEQVGIMPERVWGDPEDSDVIERVMHFVRAASAAARLKGERYGMFGGRPMGMYTAMANGDQWLKEFGIDVEQIDQYELVVRAEKVSKDVTKEAREWLEKLATVKYDGKQLTPEKLEKQIALYEAALSIIKEYELDFVGFKGQPEMTNNYATMDIVEAFLNDPYDWHGPKETIVAATETDMDGALTMEIFKHIAQSPVLFADVRHYFEEENLLDLCNSGTHATYFAGKSMNPEDNLKHVELYPEDFYFPAGGAAVKHFAAPGRVTLARLARQDGEYIMTIVPGEFMKLSEAEEKKLSEKVQIEWPHAYVKLDTDMETFLRYYPCNHTHGVYGDFVEELVQFCDIKGIDYQILGE</sequence>
<feature type="domain" description="L-fucose isomerase C-terminal" evidence="7">
    <location>
        <begin position="333"/>
        <end position="468"/>
    </location>
</feature>
<dbReference type="InterPro" id="IPR005763">
    <property type="entry name" value="Fucose_isomerase"/>
</dbReference>
<dbReference type="InterPro" id="IPR038392">
    <property type="entry name" value="Fucose_isomerase_dom2_sf"/>
</dbReference>
<keyword evidence="4 10" id="KW-0413">Isomerase</keyword>
<dbReference type="Proteomes" id="UP000055014">
    <property type="component" value="Unassembled WGS sequence"/>
</dbReference>
<dbReference type="GO" id="GO:0008790">
    <property type="term" value="F:arabinose isomerase activity"/>
    <property type="evidence" value="ECO:0007669"/>
    <property type="project" value="TreeGrafter"/>
</dbReference>
<evidence type="ECO:0000313" key="10">
    <source>
        <dbReference type="EMBL" id="KUK67914.1"/>
    </source>
</evidence>
<dbReference type="Proteomes" id="UP000054260">
    <property type="component" value="Unassembled WGS sequence"/>
</dbReference>
<keyword evidence="1" id="KW-0963">Cytoplasm</keyword>
<reference evidence="12 13" key="2">
    <citation type="journal article" date="2015" name="MBio">
        <title>Genome-Resolved Metagenomic Analysis Reveals Roles for Candidate Phyla and Other Microbial Community Members in Biogeochemical Transformations in Oil Reservoirs.</title>
        <authorList>
            <person name="Hu P."/>
            <person name="Tom L."/>
            <person name="Singh A."/>
            <person name="Thomas B.C."/>
            <person name="Baker B.J."/>
            <person name="Piceno Y.M."/>
            <person name="Andersen G.L."/>
            <person name="Banfield J.F."/>
        </authorList>
    </citation>
    <scope>NUCLEOTIDE SEQUENCE [LARGE SCALE GENOMIC DNA]</scope>
</reference>
<organism evidence="10 12">
    <name type="scientific">Mesotoga infera</name>
    <dbReference type="NCBI Taxonomy" id="1236046"/>
    <lineage>
        <taxon>Bacteria</taxon>
        <taxon>Thermotogati</taxon>
        <taxon>Thermotogota</taxon>
        <taxon>Thermotogae</taxon>
        <taxon>Kosmotogales</taxon>
        <taxon>Kosmotogaceae</taxon>
        <taxon>Mesotoga</taxon>
    </lineage>
</organism>
<evidence type="ECO:0000259" key="8">
    <source>
        <dbReference type="Pfam" id="PF07881"/>
    </source>
</evidence>
<reference evidence="10" key="1">
    <citation type="journal article" date="2015" name="MBio">
        <title>Genome-resolved metagenomic analysis reveals roles for candidate phyla and other microbial community members in biogeochemical transformations in oil reservoirs.</title>
        <authorList>
            <person name="Hu P."/>
            <person name="Tom L."/>
            <person name="Singh A."/>
            <person name="Thomas B.C."/>
            <person name="Baker B.J."/>
            <person name="Piceno Y.M."/>
            <person name="Andersen G.L."/>
            <person name="Banfield J.F."/>
        </authorList>
    </citation>
    <scope>NUCLEOTIDE SEQUENCE [LARGE SCALE GENOMIC DNA]</scope>
    <source>
        <strain evidence="10">46_47</strain>
        <strain evidence="11">46_70</strain>
    </source>
</reference>
<evidence type="ECO:0000259" key="9">
    <source>
        <dbReference type="Pfam" id="PF07882"/>
    </source>
</evidence>
<dbReference type="Gene3D" id="3.40.50.1070">
    <property type="match status" value="1"/>
</dbReference>
<accession>A0A117LUD0</accession>
<dbReference type="CDD" id="cd00578">
    <property type="entry name" value="L-fuc_L-ara-isomerases"/>
    <property type="match status" value="1"/>
</dbReference>